<dbReference type="Pfam" id="PF00702">
    <property type="entry name" value="Hydrolase"/>
    <property type="match status" value="1"/>
</dbReference>
<reference evidence="1 3" key="2">
    <citation type="submission" date="2020-08" db="EMBL/GenBank/DDBJ databases">
        <title>Genomic Encyclopedia of Type Strains, Phase IV (KMG-IV): sequencing the most valuable type-strain genomes for metagenomic binning, comparative biology and taxonomic classification.</title>
        <authorList>
            <person name="Goeker M."/>
        </authorList>
    </citation>
    <scope>NUCLEOTIDE SEQUENCE [LARGE SCALE GENOMIC DNA]</scope>
    <source>
        <strain evidence="1 3">DSM 103679</strain>
    </source>
</reference>
<dbReference type="Proteomes" id="UP000593591">
    <property type="component" value="Chromosome"/>
</dbReference>
<dbReference type="InterPro" id="IPR023214">
    <property type="entry name" value="HAD_sf"/>
</dbReference>
<organism evidence="1 3">
    <name type="scientific">Treponema rectale</name>
    <dbReference type="NCBI Taxonomy" id="744512"/>
    <lineage>
        <taxon>Bacteria</taxon>
        <taxon>Pseudomonadati</taxon>
        <taxon>Spirochaetota</taxon>
        <taxon>Spirochaetia</taxon>
        <taxon>Spirochaetales</taxon>
        <taxon>Treponemataceae</taxon>
        <taxon>Treponema</taxon>
    </lineage>
</organism>
<dbReference type="SFLD" id="SFLDS00003">
    <property type="entry name" value="Haloacid_Dehalogenase"/>
    <property type="match status" value="1"/>
</dbReference>
<dbReference type="InterPro" id="IPR036412">
    <property type="entry name" value="HAD-like_sf"/>
</dbReference>
<evidence type="ECO:0000313" key="2">
    <source>
        <dbReference type="EMBL" id="QOS40846.1"/>
    </source>
</evidence>
<accession>A0A840S9A7</accession>
<dbReference type="Gene3D" id="3.40.50.1000">
    <property type="entry name" value="HAD superfamily/HAD-like"/>
    <property type="match status" value="1"/>
</dbReference>
<dbReference type="EMBL" id="JACHFR010000002">
    <property type="protein sequence ID" value="MBB5219269.1"/>
    <property type="molecule type" value="Genomic_DNA"/>
</dbReference>
<dbReference type="PANTHER" id="PTHR43611:SF3">
    <property type="entry name" value="FLAVIN MONONUCLEOTIDE HYDROLASE 1, CHLOROPLATIC"/>
    <property type="match status" value="1"/>
</dbReference>
<dbReference type="InterPro" id="IPR006439">
    <property type="entry name" value="HAD-SF_hydro_IA"/>
</dbReference>
<gene>
    <name evidence="2" type="ORF">DYE49_10435</name>
    <name evidence="1" type="ORF">HNP77_001638</name>
</gene>
<evidence type="ECO:0000313" key="1">
    <source>
        <dbReference type="EMBL" id="MBB5219269.1"/>
    </source>
</evidence>
<dbReference type="NCBIfam" id="TIGR01509">
    <property type="entry name" value="HAD-SF-IA-v3"/>
    <property type="match status" value="1"/>
</dbReference>
<proteinExistence type="predicted"/>
<dbReference type="InterPro" id="IPR023198">
    <property type="entry name" value="PGP-like_dom2"/>
</dbReference>
<dbReference type="Gene3D" id="1.10.150.240">
    <property type="entry name" value="Putative phosphatase, domain 2"/>
    <property type="match status" value="1"/>
</dbReference>
<dbReference type="SFLD" id="SFLDG01129">
    <property type="entry name" value="C1.5:_HAD__Beta-PGM__Phosphata"/>
    <property type="match status" value="1"/>
</dbReference>
<evidence type="ECO:0000313" key="4">
    <source>
        <dbReference type="Proteomes" id="UP000593591"/>
    </source>
</evidence>
<evidence type="ECO:0000313" key="3">
    <source>
        <dbReference type="Proteomes" id="UP000578697"/>
    </source>
</evidence>
<dbReference type="KEGG" id="trc:DYE49_10435"/>
<dbReference type="GO" id="GO:0016787">
    <property type="term" value="F:hydrolase activity"/>
    <property type="evidence" value="ECO:0007669"/>
    <property type="project" value="UniProtKB-KW"/>
</dbReference>
<dbReference type="EMBL" id="CP031517">
    <property type="protein sequence ID" value="QOS40846.1"/>
    <property type="molecule type" value="Genomic_DNA"/>
</dbReference>
<dbReference type="Proteomes" id="UP000578697">
    <property type="component" value="Unassembled WGS sequence"/>
</dbReference>
<dbReference type="AlphaFoldDB" id="A0A840S9A7"/>
<dbReference type="SUPFAM" id="SSF56784">
    <property type="entry name" value="HAD-like"/>
    <property type="match status" value="1"/>
</dbReference>
<name>A0A840S9A7_9SPIR</name>
<reference evidence="2 4" key="1">
    <citation type="submission" date="2018-08" db="EMBL/GenBank/DDBJ databases">
        <title>The first complete genome of Treponema rectale (CHPAT), a commensal spirochete of the bovine rectum.</title>
        <authorList>
            <person name="Staton G.J."/>
            <person name="Clegg S.R."/>
            <person name="Carter S.D."/>
            <person name="Radford A.D."/>
            <person name="Darby A."/>
            <person name="Hall N."/>
            <person name="Birtles R.J."/>
            <person name="Evans N.J."/>
        </authorList>
    </citation>
    <scope>NUCLEOTIDE SEQUENCE [LARGE SCALE GENOMIC DNA]</scope>
    <source>
        <strain evidence="2 4">CHPA</strain>
    </source>
</reference>
<dbReference type="RefSeq" id="WP_184652682.1">
    <property type="nucleotide sequence ID" value="NZ_JACHFR010000002.1"/>
</dbReference>
<keyword evidence="3" id="KW-1185">Reference proteome</keyword>
<sequence>MLFIFDMGGVVTTTAKIESRIESILKISHQQFLEYCGCLTDADASDPSKTNLFTLCSDGIIDCREFWRIFSERSGIKVTTDWWHWLFHPVLNEKTVELIKELKASGHRVICGTNTISSHYANHIERGDYAFFDQTYSSCFMGVSKPDVNFWKLILTAENAEPENCVFIDDRKDNADAAASLGIKSYVFTGADELKEQLKKDGII</sequence>
<dbReference type="PANTHER" id="PTHR43611">
    <property type="entry name" value="ALPHA-D-GLUCOSE 1-PHOSPHATE PHOSPHATASE"/>
    <property type="match status" value="1"/>
</dbReference>
<keyword evidence="1" id="KW-0378">Hydrolase</keyword>
<protein>
    <submittedName>
        <fullName evidence="2">HAD family hydrolase</fullName>
    </submittedName>
    <submittedName>
        <fullName evidence="1">Putative hydrolase of the HAD superfamily</fullName>
    </submittedName>
</protein>